<name>A0A284S0S9_ARMOS</name>
<dbReference type="PROSITE" id="PS00455">
    <property type="entry name" value="AMP_BINDING"/>
    <property type="match status" value="1"/>
</dbReference>
<dbReference type="Pfam" id="PF00501">
    <property type="entry name" value="AMP-binding"/>
    <property type="match status" value="1"/>
</dbReference>
<keyword evidence="1" id="KW-0812">Transmembrane</keyword>
<keyword evidence="5" id="KW-1185">Reference proteome</keyword>
<dbReference type="InterPro" id="IPR042099">
    <property type="entry name" value="ANL_N_sf"/>
</dbReference>
<keyword evidence="1" id="KW-0472">Membrane</keyword>
<evidence type="ECO:0000256" key="1">
    <source>
        <dbReference type="SAM" id="Phobius"/>
    </source>
</evidence>
<reference evidence="5" key="1">
    <citation type="journal article" date="2017" name="Nat. Ecol. Evol.">
        <title>Genome expansion and lineage-specific genetic innovations in the forest pathogenic fungi Armillaria.</title>
        <authorList>
            <person name="Sipos G."/>
            <person name="Prasanna A.N."/>
            <person name="Walter M.C."/>
            <person name="O'Connor E."/>
            <person name="Balint B."/>
            <person name="Krizsan K."/>
            <person name="Kiss B."/>
            <person name="Hess J."/>
            <person name="Varga T."/>
            <person name="Slot J."/>
            <person name="Riley R."/>
            <person name="Boka B."/>
            <person name="Rigling D."/>
            <person name="Barry K."/>
            <person name="Lee J."/>
            <person name="Mihaltcheva S."/>
            <person name="LaButti K."/>
            <person name="Lipzen A."/>
            <person name="Waldron R."/>
            <person name="Moloney N.M."/>
            <person name="Sperisen C."/>
            <person name="Kredics L."/>
            <person name="Vagvoelgyi C."/>
            <person name="Patrignani A."/>
            <person name="Fitzpatrick D."/>
            <person name="Nagy I."/>
            <person name="Doyle S."/>
            <person name="Anderson J.B."/>
            <person name="Grigoriev I.V."/>
            <person name="Gueldener U."/>
            <person name="Muensterkoetter M."/>
            <person name="Nagy L.G."/>
        </authorList>
    </citation>
    <scope>NUCLEOTIDE SEQUENCE [LARGE SCALE GENOMIC DNA]</scope>
    <source>
        <strain evidence="5">C18/9</strain>
    </source>
</reference>
<gene>
    <name evidence="4" type="ORF">ARMOST_18066</name>
</gene>
<dbReference type="InterPro" id="IPR025110">
    <property type="entry name" value="AMP-bd_C"/>
</dbReference>
<dbReference type="Gene3D" id="3.30.300.30">
    <property type="match status" value="1"/>
</dbReference>
<dbReference type="STRING" id="47428.A0A284S0S9"/>
<dbReference type="EMBL" id="FUEG01000024">
    <property type="protein sequence ID" value="SJL14603.1"/>
    <property type="molecule type" value="Genomic_DNA"/>
</dbReference>
<dbReference type="AlphaFoldDB" id="A0A284S0S9"/>
<sequence>MTDSKRWTPHCSIEEADRILTGTGSLLEIETCLIDGRVLKVWKNLWPSLRQFFLHSTGKNTDKTYVVYEGERYTFGETLEKAVKCAAIFRDLYGVKKGDRVVICSRNCPNYLVVFWACHLLGAVTALVNMLLPLEPLRHCITLTKCALIILDPERANVVEPIGAELRFASGASGYLVLEDHEGKGHWESMDVWSAVFSGYNRDPGDVMSDDPQILPEDDATIAFTSGTTGLPKGVLSSQRALLTAIFNAGSLIGRDCLRRGEPFVPTPSAGPQGGLLIPRMLSQTSSILPTIMSTLQGYKVVLTRAWDPRSSYTRIIQTENITQLSGMPSMIREFAESTISRTSMKRIMYGGTLIAASHLQRFKEDFPLTTMFQSYGLTETNASAVGFGRPDYDARPDSCGLVYPVGEILIMKDGVKVLPGTVGEIWLRGPNVMKGYYGDQDRLTSRDDIAAATDQVITKDGWLMTGDLGRMDEDGYVYITDRIKDIIIRDGYNVASAIGDSVFVENALYTEPGVLEAAVVGVADEYVGELPVALVTLKPGYHGLINEEKLKATAEKLLPEFAVPVMIILYDRGFDHTSSSGKIIKARLRDVAQREWTRRLRKEWYEFPNAFMLEWCGVVRSNITPLDS</sequence>
<dbReference type="Pfam" id="PF13193">
    <property type="entry name" value="AMP-binding_C"/>
    <property type="match status" value="1"/>
</dbReference>
<dbReference type="PANTHER" id="PTHR24096:SF393">
    <property type="entry name" value="LIGASE, PUTATIVE-RELATED"/>
    <property type="match status" value="1"/>
</dbReference>
<dbReference type="GO" id="GO:0019748">
    <property type="term" value="P:secondary metabolic process"/>
    <property type="evidence" value="ECO:0007669"/>
    <property type="project" value="TreeGrafter"/>
</dbReference>
<proteinExistence type="predicted"/>
<dbReference type="OrthoDB" id="10253115at2759"/>
<protein>
    <submittedName>
        <fullName evidence="4">Uncharacterized protein</fullName>
    </submittedName>
</protein>
<feature type="domain" description="AMP-dependent synthetase/ligase" evidence="2">
    <location>
        <begin position="57"/>
        <end position="438"/>
    </location>
</feature>
<keyword evidence="1" id="KW-1133">Transmembrane helix</keyword>
<dbReference type="GO" id="GO:0016405">
    <property type="term" value="F:CoA-ligase activity"/>
    <property type="evidence" value="ECO:0007669"/>
    <property type="project" value="TreeGrafter"/>
</dbReference>
<feature type="domain" description="AMP-binding enzyme C-terminal" evidence="3">
    <location>
        <begin position="505"/>
        <end position="580"/>
    </location>
</feature>
<dbReference type="InterPro" id="IPR020845">
    <property type="entry name" value="AMP-binding_CS"/>
</dbReference>
<accession>A0A284S0S9</accession>
<feature type="transmembrane region" description="Helical" evidence="1">
    <location>
        <begin position="110"/>
        <end position="132"/>
    </location>
</feature>
<dbReference type="Gene3D" id="3.40.50.12780">
    <property type="entry name" value="N-terminal domain of ligase-like"/>
    <property type="match status" value="1"/>
</dbReference>
<dbReference type="InterPro" id="IPR000873">
    <property type="entry name" value="AMP-dep_synth/lig_dom"/>
</dbReference>
<dbReference type="Proteomes" id="UP000219338">
    <property type="component" value="Unassembled WGS sequence"/>
</dbReference>
<evidence type="ECO:0000259" key="2">
    <source>
        <dbReference type="Pfam" id="PF00501"/>
    </source>
</evidence>
<organism evidence="4 5">
    <name type="scientific">Armillaria ostoyae</name>
    <name type="common">Armillaria root rot fungus</name>
    <dbReference type="NCBI Taxonomy" id="47428"/>
    <lineage>
        <taxon>Eukaryota</taxon>
        <taxon>Fungi</taxon>
        <taxon>Dikarya</taxon>
        <taxon>Basidiomycota</taxon>
        <taxon>Agaricomycotina</taxon>
        <taxon>Agaricomycetes</taxon>
        <taxon>Agaricomycetidae</taxon>
        <taxon>Agaricales</taxon>
        <taxon>Marasmiineae</taxon>
        <taxon>Physalacriaceae</taxon>
        <taxon>Armillaria</taxon>
    </lineage>
</organism>
<dbReference type="PANTHER" id="PTHR24096">
    <property type="entry name" value="LONG-CHAIN-FATTY-ACID--COA LIGASE"/>
    <property type="match status" value="1"/>
</dbReference>
<dbReference type="OMA" id="VAMPDDY"/>
<dbReference type="InterPro" id="IPR045851">
    <property type="entry name" value="AMP-bd_C_sf"/>
</dbReference>
<evidence type="ECO:0000313" key="5">
    <source>
        <dbReference type="Proteomes" id="UP000219338"/>
    </source>
</evidence>
<dbReference type="SUPFAM" id="SSF56801">
    <property type="entry name" value="Acetyl-CoA synthetase-like"/>
    <property type="match status" value="1"/>
</dbReference>
<evidence type="ECO:0000313" key="4">
    <source>
        <dbReference type="EMBL" id="SJL14603.1"/>
    </source>
</evidence>
<evidence type="ECO:0000259" key="3">
    <source>
        <dbReference type="Pfam" id="PF13193"/>
    </source>
</evidence>